<dbReference type="GO" id="GO:0016491">
    <property type="term" value="F:oxidoreductase activity"/>
    <property type="evidence" value="ECO:0007669"/>
    <property type="project" value="InterPro"/>
</dbReference>
<dbReference type="CDD" id="cd13889">
    <property type="entry name" value="CuRO_3_BOD"/>
    <property type="match status" value="1"/>
</dbReference>
<organism evidence="4 5">
    <name type="scientific">Lachnellula arida</name>
    <dbReference type="NCBI Taxonomy" id="1316785"/>
    <lineage>
        <taxon>Eukaryota</taxon>
        <taxon>Fungi</taxon>
        <taxon>Dikarya</taxon>
        <taxon>Ascomycota</taxon>
        <taxon>Pezizomycotina</taxon>
        <taxon>Leotiomycetes</taxon>
        <taxon>Helotiales</taxon>
        <taxon>Lachnaceae</taxon>
        <taxon>Lachnellula</taxon>
    </lineage>
</organism>
<protein>
    <submittedName>
        <fullName evidence="4">Bilirubin oxidase</fullName>
    </submittedName>
</protein>
<dbReference type="GO" id="GO:0005507">
    <property type="term" value="F:copper ion binding"/>
    <property type="evidence" value="ECO:0007669"/>
    <property type="project" value="InterPro"/>
</dbReference>
<evidence type="ECO:0000313" key="4">
    <source>
        <dbReference type="EMBL" id="TVY16209.1"/>
    </source>
</evidence>
<feature type="region of interest" description="Disordered" evidence="2">
    <location>
        <begin position="251"/>
        <end position="280"/>
    </location>
</feature>
<name>A0A8T9BC81_9HELO</name>
<feature type="compositionally biased region" description="Low complexity" evidence="2">
    <location>
        <begin position="265"/>
        <end position="280"/>
    </location>
</feature>
<dbReference type="AlphaFoldDB" id="A0A8T9BC81"/>
<dbReference type="InterPro" id="IPR011706">
    <property type="entry name" value="Cu-oxidase_C"/>
</dbReference>
<dbReference type="InterPro" id="IPR045087">
    <property type="entry name" value="Cu-oxidase_fam"/>
</dbReference>
<dbReference type="Proteomes" id="UP000469559">
    <property type="component" value="Unassembled WGS sequence"/>
</dbReference>
<dbReference type="SUPFAM" id="SSF49503">
    <property type="entry name" value="Cupredoxins"/>
    <property type="match status" value="1"/>
</dbReference>
<dbReference type="PANTHER" id="PTHR48267">
    <property type="entry name" value="CUPREDOXIN SUPERFAMILY PROTEIN"/>
    <property type="match status" value="1"/>
</dbReference>
<accession>A0A8T9BC81</accession>
<sequence length="280" mass="30444">MNERQFQNNPDYPATDRVLRLVVGSHVSSTDGNGDMPNQLVTLNNPEDHPVIDKQFTFETKNGQWLINGVGFEDVENRVLAFPKQGKVQRWELINNSGGWSHPIHIHLIDFQVTKRSGGRAAVEPYEATASKDVVYLGQNEKVQVVANFAPWSGVYMFHCHNLVHEDDDMMAAFNVSQVDLSAFGYPKTTSFIDPMTPAFRSKPGSAAYLADIPVGVLKRFQDLNAYPDSRGVENALRGFYATATDAADVPVSTGGSGGGGGGKTTLSTKTSSSKTSTAT</sequence>
<dbReference type="InterPro" id="IPR008972">
    <property type="entry name" value="Cupredoxin"/>
</dbReference>
<feature type="compositionally biased region" description="Gly residues" evidence="2">
    <location>
        <begin position="255"/>
        <end position="264"/>
    </location>
</feature>
<dbReference type="Gene3D" id="2.60.40.420">
    <property type="entry name" value="Cupredoxins - blue copper proteins"/>
    <property type="match status" value="1"/>
</dbReference>
<keyword evidence="5" id="KW-1185">Reference proteome</keyword>
<dbReference type="EMBL" id="QGMF01000397">
    <property type="protein sequence ID" value="TVY16209.1"/>
    <property type="molecule type" value="Genomic_DNA"/>
</dbReference>
<evidence type="ECO:0000313" key="5">
    <source>
        <dbReference type="Proteomes" id="UP000469559"/>
    </source>
</evidence>
<evidence type="ECO:0000256" key="2">
    <source>
        <dbReference type="SAM" id="MobiDB-lite"/>
    </source>
</evidence>
<feature type="domain" description="Plastocyanin-like" evidence="3">
    <location>
        <begin position="55"/>
        <end position="177"/>
    </location>
</feature>
<reference evidence="4 5" key="1">
    <citation type="submission" date="2018-05" db="EMBL/GenBank/DDBJ databases">
        <title>Whole genome sequencing for identification of molecular markers to develop diagnostic detection tools for the regulated plant pathogen Lachnellula willkommii.</title>
        <authorList>
            <person name="Giroux E."/>
            <person name="Bilodeau G."/>
        </authorList>
    </citation>
    <scope>NUCLEOTIDE SEQUENCE [LARGE SCALE GENOMIC DNA]</scope>
    <source>
        <strain evidence="4 5">CBS 203.66</strain>
    </source>
</reference>
<dbReference type="PANTHER" id="PTHR48267:SF1">
    <property type="entry name" value="BILIRUBIN OXIDASE"/>
    <property type="match status" value="1"/>
</dbReference>
<gene>
    <name evidence="4" type="primary">BLRO_1</name>
    <name evidence="4" type="ORF">LARI1_G006527</name>
</gene>
<comment type="caution">
    <text evidence="4">The sequence shown here is derived from an EMBL/GenBank/DDBJ whole genome shotgun (WGS) entry which is preliminary data.</text>
</comment>
<evidence type="ECO:0000259" key="3">
    <source>
        <dbReference type="Pfam" id="PF07731"/>
    </source>
</evidence>
<comment type="similarity">
    <text evidence="1">Belongs to the multicopper oxidase family.</text>
</comment>
<evidence type="ECO:0000256" key="1">
    <source>
        <dbReference type="ARBA" id="ARBA00010609"/>
    </source>
</evidence>
<dbReference type="Pfam" id="PF07731">
    <property type="entry name" value="Cu-oxidase_2"/>
    <property type="match status" value="1"/>
</dbReference>
<proteinExistence type="inferred from homology"/>
<dbReference type="OrthoDB" id="262547at2759"/>